<evidence type="ECO:0000259" key="10">
    <source>
        <dbReference type="Pfam" id="PF02775"/>
    </source>
</evidence>
<dbReference type="InterPro" id="IPR012001">
    <property type="entry name" value="Thiamin_PyroP_enz_TPP-bd_dom"/>
</dbReference>
<evidence type="ECO:0000256" key="8">
    <source>
        <dbReference type="SAM" id="Phobius"/>
    </source>
</evidence>
<comment type="function">
    <text evidence="1">Catalyzes the coenzyme A-dependent oxidative decarboxylation of different 2-oxoacids such as 2-oxoglutarate, pyruvate and 2-oxobutyrate to form their CoA derivatives.</text>
</comment>
<dbReference type="GO" id="GO:0019164">
    <property type="term" value="F:pyruvate synthase activity"/>
    <property type="evidence" value="ECO:0007669"/>
    <property type="project" value="UniProtKB-ARBA"/>
</dbReference>
<dbReference type="CDD" id="cd07035">
    <property type="entry name" value="TPP_PYR_POX_like"/>
    <property type="match status" value="1"/>
</dbReference>
<gene>
    <name evidence="12" type="ORF">ATY89_00800</name>
    <name evidence="13" type="ORF">ATZ20_03840</name>
</gene>
<dbReference type="Pfam" id="PF02775">
    <property type="entry name" value="TPP_enzyme_C"/>
    <property type="match status" value="1"/>
</dbReference>
<dbReference type="Gene3D" id="3.40.50.970">
    <property type="match status" value="2"/>
</dbReference>
<dbReference type="GO" id="GO:0009097">
    <property type="term" value="P:isoleucine biosynthetic process"/>
    <property type="evidence" value="ECO:0007669"/>
    <property type="project" value="TreeGrafter"/>
</dbReference>
<evidence type="ECO:0000259" key="11">
    <source>
        <dbReference type="Pfam" id="PF02776"/>
    </source>
</evidence>
<feature type="domain" description="Thiamine pyrophosphate enzyme N-terminal TPP-binding" evidence="11">
    <location>
        <begin position="1"/>
        <end position="114"/>
    </location>
</feature>
<dbReference type="AlphaFoldDB" id="A0A0U3GUH4"/>
<dbReference type="GeneID" id="14551642"/>
<dbReference type="GO" id="GO:0000287">
    <property type="term" value="F:magnesium ion binding"/>
    <property type="evidence" value="ECO:0007669"/>
    <property type="project" value="InterPro"/>
</dbReference>
<dbReference type="GO" id="GO:0030976">
    <property type="term" value="F:thiamine pyrophosphate binding"/>
    <property type="evidence" value="ECO:0007669"/>
    <property type="project" value="InterPro"/>
</dbReference>
<accession>A0A0U3GUH4</accession>
<dbReference type="Proteomes" id="UP000065473">
    <property type="component" value="Chromosome"/>
</dbReference>
<dbReference type="Pfam" id="PF02776">
    <property type="entry name" value="TPP_enzyme_N"/>
    <property type="match status" value="1"/>
</dbReference>
<name>A0A0U3GUH4_9CREN</name>
<dbReference type="InterPro" id="IPR029061">
    <property type="entry name" value="THDP-binding"/>
</dbReference>
<dbReference type="InterPro" id="IPR011766">
    <property type="entry name" value="TPP_enzyme_TPP-bd"/>
</dbReference>
<dbReference type="Gene3D" id="3.40.50.1220">
    <property type="entry name" value="TPP-binding domain"/>
    <property type="match status" value="1"/>
</dbReference>
<organism evidence="12 15">
    <name type="scientific">Sulfolobus acidocaldarius</name>
    <dbReference type="NCBI Taxonomy" id="2285"/>
    <lineage>
        <taxon>Archaea</taxon>
        <taxon>Thermoproteota</taxon>
        <taxon>Thermoprotei</taxon>
        <taxon>Sulfolobales</taxon>
        <taxon>Sulfolobaceae</taxon>
        <taxon>Sulfolobus</taxon>
    </lineage>
</organism>
<dbReference type="GO" id="GO:0018491">
    <property type="term" value="F:2-oxobutyrate synthase activity"/>
    <property type="evidence" value="ECO:0007669"/>
    <property type="project" value="UniProtKB-ARBA"/>
</dbReference>
<feature type="domain" description="Thiamine pyrophosphate enzyme central" evidence="9">
    <location>
        <begin position="191"/>
        <end position="325"/>
    </location>
</feature>
<evidence type="ECO:0000313" key="14">
    <source>
        <dbReference type="Proteomes" id="UP000060043"/>
    </source>
</evidence>
<dbReference type="EMBL" id="CP013695">
    <property type="protein sequence ID" value="ALU31362.1"/>
    <property type="molecule type" value="Genomic_DNA"/>
</dbReference>
<evidence type="ECO:0000256" key="4">
    <source>
        <dbReference type="ARBA" id="ARBA00012691"/>
    </source>
</evidence>
<evidence type="ECO:0000256" key="3">
    <source>
        <dbReference type="ARBA" id="ARBA00011631"/>
    </source>
</evidence>
<evidence type="ECO:0000313" key="13">
    <source>
        <dbReference type="EMBL" id="ALU31362.1"/>
    </source>
</evidence>
<dbReference type="PANTHER" id="PTHR18968">
    <property type="entry name" value="THIAMINE PYROPHOSPHATE ENZYMES"/>
    <property type="match status" value="1"/>
</dbReference>
<keyword evidence="5 7" id="KW-0786">Thiamine pyrophosphate</keyword>
<dbReference type="PaxDb" id="1435377-SUSAZ_05320"/>
<evidence type="ECO:0000256" key="7">
    <source>
        <dbReference type="RuleBase" id="RU362132"/>
    </source>
</evidence>
<dbReference type="CDD" id="cd00568">
    <property type="entry name" value="TPP_enzymes"/>
    <property type="match status" value="1"/>
</dbReference>
<dbReference type="SUPFAM" id="SSF52467">
    <property type="entry name" value="DHS-like NAD/FAD-binding domain"/>
    <property type="match status" value="1"/>
</dbReference>
<dbReference type="InterPro" id="IPR029035">
    <property type="entry name" value="DHS-like_NAD/FAD-binding_dom"/>
</dbReference>
<dbReference type="RefSeq" id="WP_011277991.1">
    <property type="nucleotide sequence ID" value="NZ_BHWZ01000002.1"/>
</dbReference>
<feature type="transmembrane region" description="Helical" evidence="8">
    <location>
        <begin position="408"/>
        <end position="429"/>
    </location>
</feature>
<feature type="domain" description="Thiamine pyrophosphate enzyme TPP-binding" evidence="10">
    <location>
        <begin position="394"/>
        <end position="533"/>
    </location>
</feature>
<dbReference type="EMBL" id="CP013694">
    <property type="protein sequence ID" value="ALU28646.1"/>
    <property type="molecule type" value="Genomic_DNA"/>
</dbReference>
<evidence type="ECO:0000256" key="5">
    <source>
        <dbReference type="ARBA" id="ARBA00023052"/>
    </source>
</evidence>
<evidence type="ECO:0000313" key="12">
    <source>
        <dbReference type="EMBL" id="ALU28646.1"/>
    </source>
</evidence>
<protein>
    <recommendedName>
        <fullName evidence="4">2-oxoacid oxidoreductase (ferredoxin)</fullName>
        <ecNumber evidence="4">1.2.7.11</ecNumber>
    </recommendedName>
</protein>
<dbReference type="InterPro" id="IPR012000">
    <property type="entry name" value="Thiamin_PyroP_enz_cen_dom"/>
</dbReference>
<dbReference type="OrthoDB" id="6837at2157"/>
<evidence type="ECO:0000259" key="9">
    <source>
        <dbReference type="Pfam" id="PF00205"/>
    </source>
</evidence>
<reference evidence="14 15" key="1">
    <citation type="submission" date="2015-12" db="EMBL/GenBank/DDBJ databases">
        <title>A stable core within a dynamic pangenome in Sulfolobus acidocaldarius.</title>
        <authorList>
            <person name="Anderson R."/>
            <person name="Kouris A."/>
            <person name="Seward C."/>
            <person name="Campbell K."/>
            <person name="Whitaker R."/>
        </authorList>
    </citation>
    <scope>NUCLEOTIDE SEQUENCE [LARGE SCALE GENOMIC DNA]</scope>
    <source>
        <strain evidence="12 15">GG12-C01-09</strain>
        <strain evidence="13 14">NG05B_CO5_07</strain>
    </source>
</reference>
<proteinExistence type="inferred from homology"/>
<dbReference type="GO" id="GO:0009099">
    <property type="term" value="P:L-valine biosynthetic process"/>
    <property type="evidence" value="ECO:0007669"/>
    <property type="project" value="TreeGrafter"/>
</dbReference>
<dbReference type="OMA" id="QGPWIGS"/>
<evidence type="ECO:0000256" key="1">
    <source>
        <dbReference type="ARBA" id="ARBA00003908"/>
    </source>
</evidence>
<dbReference type="Proteomes" id="UP000060043">
    <property type="component" value="Chromosome"/>
</dbReference>
<evidence type="ECO:0000313" key="15">
    <source>
        <dbReference type="Proteomes" id="UP000065473"/>
    </source>
</evidence>
<dbReference type="GO" id="GO:0050660">
    <property type="term" value="F:flavin adenine dinucleotide binding"/>
    <property type="evidence" value="ECO:0007669"/>
    <property type="project" value="TreeGrafter"/>
</dbReference>
<evidence type="ECO:0000256" key="6">
    <source>
        <dbReference type="ARBA" id="ARBA00048893"/>
    </source>
</evidence>
<dbReference type="STRING" id="1435377.SUSAZ_05320"/>
<comment type="subunit">
    <text evidence="3">Heterodimer composed of an alpha and a beta subunit.</text>
</comment>
<dbReference type="PANTHER" id="PTHR18968:SF13">
    <property type="entry name" value="ACETOLACTATE SYNTHASE CATALYTIC SUBUNIT, MITOCHONDRIAL"/>
    <property type="match status" value="1"/>
</dbReference>
<evidence type="ECO:0000256" key="2">
    <source>
        <dbReference type="ARBA" id="ARBA00007812"/>
    </source>
</evidence>
<dbReference type="SUPFAM" id="SSF52518">
    <property type="entry name" value="Thiamin diphosphate-binding fold (THDP-binding)"/>
    <property type="match status" value="2"/>
</dbReference>
<comment type="catalytic activity">
    <reaction evidence="6">
        <text>a 2-oxocarboxylate + 2 oxidized [2Fe-2S]-[ferredoxin] + CoA = an acyl-CoA + 2 reduced [2Fe-2S]-[ferredoxin] + CO2 + H(+)</text>
        <dbReference type="Rhea" id="RHEA:42316"/>
        <dbReference type="Rhea" id="RHEA-COMP:10000"/>
        <dbReference type="Rhea" id="RHEA-COMP:10001"/>
        <dbReference type="ChEBI" id="CHEBI:15378"/>
        <dbReference type="ChEBI" id="CHEBI:16526"/>
        <dbReference type="ChEBI" id="CHEBI:33737"/>
        <dbReference type="ChEBI" id="CHEBI:33738"/>
        <dbReference type="ChEBI" id="CHEBI:35179"/>
        <dbReference type="ChEBI" id="CHEBI:57287"/>
        <dbReference type="ChEBI" id="CHEBI:58342"/>
        <dbReference type="EC" id="1.2.7.11"/>
    </reaction>
</comment>
<keyword evidence="8" id="KW-0812">Transmembrane</keyword>
<dbReference type="Pfam" id="PF00205">
    <property type="entry name" value="TPP_enzyme_M"/>
    <property type="match status" value="1"/>
</dbReference>
<dbReference type="InterPro" id="IPR045229">
    <property type="entry name" value="TPP_enz"/>
</dbReference>
<keyword evidence="8" id="KW-0472">Membrane</keyword>
<dbReference type="GO" id="GO:0003984">
    <property type="term" value="F:acetolactate synthase activity"/>
    <property type="evidence" value="ECO:0007669"/>
    <property type="project" value="TreeGrafter"/>
</dbReference>
<sequence>MKASKSLLELLDKYNVKHVFGLVGETSFPLYDAFNDYPNITHVFARDERNAVIMADAYARFSYKPGIVEVPNVGAPYTLPGLAEANISGIPIIMFVSDIPTYVEKRNMLTEHDNSYLNKLSKEFLSVNDPSQLPRVVRRAFRVATTGRTGPVVVKIPMNIYDGEVSDEEVYSQPEFSVYPSLRFMPDPERITEALKILYSAKNPVIVCGQGVLLSNASEEVVKLAEALSIPVATTITGKGSFPETHPLSIGVIGARGGTRFSNKILAEADVVFLIGTNTDSANTWDWRLPSSKSTIIQLDVSERELGNNYKVIPLLGDAKLTLKEMIRMIREVKRNQSISEIEREKRGFEQFVESLANEKTELTNPVRFMKILSEFVDEKTFLVVDPGTGAIFSSAYLKLKLAGRRIMYNYSMGGLGYALPALIGAYFATGGRILSITTDGNLFFNLGELETVKRLNVNAKIFVFNNKSFGWIRAAMLSKYGRVLSGTEISEIDYSKLASSFGIDYLRIEKSEEIESVTKEALVDDSPKFIEVLVKSEDKVIPPVPDWREIKDGKFMG</sequence>
<comment type="similarity">
    <text evidence="2 7">Belongs to the TPP enzyme family.</text>
</comment>
<dbReference type="GO" id="GO:0047553">
    <property type="term" value="F:2-oxoglutarate synthase activity"/>
    <property type="evidence" value="ECO:0007669"/>
    <property type="project" value="UniProtKB-ARBA"/>
</dbReference>
<keyword evidence="8" id="KW-1133">Transmembrane helix</keyword>
<dbReference type="EC" id="1.2.7.11" evidence="4"/>
<dbReference type="GO" id="GO:0005948">
    <property type="term" value="C:acetolactate synthase complex"/>
    <property type="evidence" value="ECO:0007669"/>
    <property type="project" value="TreeGrafter"/>
</dbReference>